<accession>A0A1H8I9K7</accession>
<evidence type="ECO:0000313" key="3">
    <source>
        <dbReference type="Proteomes" id="UP000199459"/>
    </source>
</evidence>
<feature type="region of interest" description="Disordered" evidence="1">
    <location>
        <begin position="26"/>
        <end position="47"/>
    </location>
</feature>
<evidence type="ECO:0000313" key="2">
    <source>
        <dbReference type="EMBL" id="SEN64805.1"/>
    </source>
</evidence>
<protein>
    <recommendedName>
        <fullName evidence="4">Lipoprotein-attachment site-containing protein</fullName>
    </recommendedName>
</protein>
<sequence>MKYSLFIAALLAMFLVGCGDGGKPGQYPPSLYEDDTGERLGAPAGQK</sequence>
<dbReference type="STRING" id="917.SAMN05216326_12816"/>
<evidence type="ECO:0008006" key="4">
    <source>
        <dbReference type="Google" id="ProtNLM"/>
    </source>
</evidence>
<reference evidence="2 3" key="1">
    <citation type="submission" date="2016-10" db="EMBL/GenBank/DDBJ databases">
        <authorList>
            <person name="de Groot N.N."/>
        </authorList>
    </citation>
    <scope>NUCLEOTIDE SEQUENCE [LARGE SCALE GENOMIC DNA]</scope>
    <source>
        <strain evidence="2 3">Nm22</strain>
    </source>
</reference>
<dbReference type="RefSeq" id="WP_177167780.1">
    <property type="nucleotide sequence ID" value="NZ_FOCP01000030.1"/>
</dbReference>
<organism evidence="2 3">
    <name type="scientific">Nitrosomonas marina</name>
    <dbReference type="NCBI Taxonomy" id="917"/>
    <lineage>
        <taxon>Bacteria</taxon>
        <taxon>Pseudomonadati</taxon>
        <taxon>Pseudomonadota</taxon>
        <taxon>Betaproteobacteria</taxon>
        <taxon>Nitrosomonadales</taxon>
        <taxon>Nitrosomonadaceae</taxon>
        <taxon>Nitrosomonas</taxon>
    </lineage>
</organism>
<name>A0A1H8I9K7_9PROT</name>
<proteinExistence type="predicted"/>
<dbReference type="Proteomes" id="UP000199459">
    <property type="component" value="Unassembled WGS sequence"/>
</dbReference>
<dbReference type="AlphaFoldDB" id="A0A1H8I9K7"/>
<dbReference type="PROSITE" id="PS51257">
    <property type="entry name" value="PROKAR_LIPOPROTEIN"/>
    <property type="match status" value="1"/>
</dbReference>
<evidence type="ECO:0000256" key="1">
    <source>
        <dbReference type="SAM" id="MobiDB-lite"/>
    </source>
</evidence>
<gene>
    <name evidence="2" type="ORF">SAMN05216325_1301</name>
</gene>
<dbReference type="EMBL" id="FOCP01000030">
    <property type="protein sequence ID" value="SEN64805.1"/>
    <property type="molecule type" value="Genomic_DNA"/>
</dbReference>